<gene>
    <name evidence="1" type="ORF">H0S70_07200</name>
</gene>
<dbReference type="EMBL" id="CP060203">
    <property type="protein sequence ID" value="QNS40192.1"/>
    <property type="molecule type" value="Genomic_DNA"/>
</dbReference>
<keyword evidence="2" id="KW-1185">Reference proteome</keyword>
<protein>
    <submittedName>
        <fullName evidence="1">Major capsid protein</fullName>
    </submittedName>
</protein>
<dbReference type="AlphaFoldDB" id="A0A7H1DT84"/>
<evidence type="ECO:0000313" key="1">
    <source>
        <dbReference type="EMBL" id="QNS40192.1"/>
    </source>
</evidence>
<organism evidence="1 2">
    <name type="scientific">Chryseobacterium manosquense</name>
    <dbReference type="NCBI Taxonomy" id="2754694"/>
    <lineage>
        <taxon>Bacteria</taxon>
        <taxon>Pseudomonadati</taxon>
        <taxon>Bacteroidota</taxon>
        <taxon>Flavobacteriia</taxon>
        <taxon>Flavobacteriales</taxon>
        <taxon>Weeksellaceae</taxon>
        <taxon>Chryseobacterium group</taxon>
        <taxon>Chryseobacterium</taxon>
    </lineage>
</organism>
<dbReference type="Proteomes" id="UP000516438">
    <property type="component" value="Chromosome"/>
</dbReference>
<dbReference type="RefSeq" id="WP_188320317.1">
    <property type="nucleotide sequence ID" value="NZ_CP060203.1"/>
</dbReference>
<reference evidence="1 2" key="1">
    <citation type="submission" date="2020-07" db="EMBL/GenBank/DDBJ databases">
        <title>Complete genome and description of Chryseobacterium manosquense strain Marseille-Q2069 sp. nov.</title>
        <authorList>
            <person name="Boxberger M."/>
        </authorList>
    </citation>
    <scope>NUCLEOTIDE SEQUENCE [LARGE SCALE GENOMIC DNA]</scope>
    <source>
        <strain evidence="1 2">Marseille-Q2069</strain>
    </source>
</reference>
<name>A0A7H1DT84_9FLAO</name>
<accession>A0A7H1DT84</accession>
<sequence length="356" mass="38935">MADILLNKIIPEYNNVDLLGYLDTNPLTDLGYKNYFPLLYKTGLTFGSLEGNTAAKVIAPLVALDSNVILKGRDNSEAIKGQMPKSEVGRVKTETDFFRIRDLRNALAVNNSNTNISNQILDNIYDDALFVRNSINASMEFMSKSLLSQGFYEMNGIKIDFGVTVQNASADWFLPANAAIFDPIKEFMAVQKVALAQGFRYLRAVMDLATFNQFVASEKVVKFTASFAQNALGLAQTPTIGQVNSALLAQNLPTIEIWESYVNEEGKDGALTAKSGWILGNIHLSGTADFGNTQYTISPEATIDLNESTKETVDEFILLSAIGSAAPMRMLTKAAAFATPVLNSVKKRLILKTKLA</sequence>
<proteinExistence type="predicted"/>
<evidence type="ECO:0000313" key="2">
    <source>
        <dbReference type="Proteomes" id="UP000516438"/>
    </source>
</evidence>
<dbReference type="KEGG" id="cmaq:H0S70_07200"/>